<dbReference type="Gene3D" id="3.80.10.10">
    <property type="entry name" value="Ribonuclease Inhibitor"/>
    <property type="match status" value="1"/>
</dbReference>
<proteinExistence type="inferred from homology"/>
<dbReference type="PANTHER" id="PTHR11475:SF38">
    <property type="entry name" value="OXIDOREDUCTASE PXDNL-RELATED"/>
    <property type="match status" value="1"/>
</dbReference>
<evidence type="ECO:0000256" key="13">
    <source>
        <dbReference type="ARBA" id="ARBA00023136"/>
    </source>
</evidence>
<feature type="non-terminal residue" evidence="21">
    <location>
        <position position="1"/>
    </location>
</feature>
<keyword evidence="8 19" id="KW-0732">Signal</keyword>
<dbReference type="SMART" id="SM00369">
    <property type="entry name" value="LRR_TYP"/>
    <property type="match status" value="3"/>
</dbReference>
<dbReference type="PRINTS" id="PR00457">
    <property type="entry name" value="ANPEROXIDASE"/>
</dbReference>
<evidence type="ECO:0000313" key="22">
    <source>
        <dbReference type="Proteomes" id="UP000289886"/>
    </source>
</evidence>
<dbReference type="GO" id="GO:0005615">
    <property type="term" value="C:extracellular space"/>
    <property type="evidence" value="ECO:0007669"/>
    <property type="project" value="TreeGrafter"/>
</dbReference>
<dbReference type="GO" id="GO:0046872">
    <property type="term" value="F:metal ion binding"/>
    <property type="evidence" value="ECO:0007669"/>
    <property type="project" value="UniProtKB-KW"/>
</dbReference>
<dbReference type="PROSITE" id="PS50835">
    <property type="entry name" value="IG_LIKE"/>
    <property type="match status" value="3"/>
</dbReference>
<dbReference type="FunFam" id="2.60.40.10:FF:000163">
    <property type="entry name" value="peroxidasin homolog"/>
    <property type="match status" value="1"/>
</dbReference>
<gene>
    <name evidence="21" type="ORF">EOD39_5244</name>
</gene>
<dbReference type="PANTHER" id="PTHR11475">
    <property type="entry name" value="OXIDASE/PEROXIDASE"/>
    <property type="match status" value="1"/>
</dbReference>
<dbReference type="Gene3D" id="1.10.640.10">
    <property type="entry name" value="Haem peroxidase domain superfamily, animal type"/>
    <property type="match status" value="1"/>
</dbReference>
<dbReference type="InterPro" id="IPR003598">
    <property type="entry name" value="Ig_sub2"/>
</dbReference>
<feature type="domain" description="Ig-like" evidence="20">
    <location>
        <begin position="284"/>
        <end position="369"/>
    </location>
</feature>
<evidence type="ECO:0000256" key="8">
    <source>
        <dbReference type="ARBA" id="ARBA00022729"/>
    </source>
</evidence>
<feature type="domain" description="Ig-like" evidence="20">
    <location>
        <begin position="374"/>
        <end position="507"/>
    </location>
</feature>
<comment type="similarity">
    <text evidence="17">Belongs to the peroxidase family. XPO subfamily.</text>
</comment>
<comment type="caution">
    <text evidence="21">The sequence shown here is derived from an EMBL/GenBank/DDBJ whole genome shotgun (WGS) entry which is preliminary data.</text>
</comment>
<evidence type="ECO:0000256" key="2">
    <source>
        <dbReference type="ARBA" id="ARBA00004370"/>
    </source>
</evidence>
<dbReference type="InterPro" id="IPR032675">
    <property type="entry name" value="LRR_dom_sf"/>
</dbReference>
<keyword evidence="12 18" id="KW-0408">Iron</keyword>
<feature type="chain" id="PRO_5019313674" evidence="19">
    <location>
        <begin position="26"/>
        <end position="1337"/>
    </location>
</feature>
<dbReference type="InterPro" id="IPR003599">
    <property type="entry name" value="Ig_sub"/>
</dbReference>
<dbReference type="Pfam" id="PF07679">
    <property type="entry name" value="I-set"/>
    <property type="match status" value="3"/>
</dbReference>
<evidence type="ECO:0000256" key="11">
    <source>
        <dbReference type="ARBA" id="ARBA00023002"/>
    </source>
</evidence>
<dbReference type="InterPro" id="IPR037120">
    <property type="entry name" value="Haem_peroxidase_sf_animal"/>
</dbReference>
<keyword evidence="9" id="KW-0677">Repeat</keyword>
<name>A0A444UEW8_ACIRT</name>
<dbReference type="Proteomes" id="UP000289886">
    <property type="component" value="Unassembled WGS sequence"/>
</dbReference>
<keyword evidence="5" id="KW-0433">Leucine-rich repeat</keyword>
<dbReference type="SMART" id="SM00082">
    <property type="entry name" value="LRRCT"/>
    <property type="match status" value="1"/>
</dbReference>
<reference evidence="21 22" key="1">
    <citation type="submission" date="2019-01" db="EMBL/GenBank/DDBJ databases">
        <title>Draft Genome and Complete Hox-Cluster Characterization of the Sterlet Sturgeon (Acipenser ruthenus).</title>
        <authorList>
            <person name="Wei Q."/>
        </authorList>
    </citation>
    <scope>NUCLEOTIDE SEQUENCE [LARGE SCALE GENOMIC DNA]</scope>
    <source>
        <strain evidence="21">WHYD16114868_AA</strain>
        <tissue evidence="21">Blood</tissue>
    </source>
</reference>
<evidence type="ECO:0000256" key="4">
    <source>
        <dbReference type="ARBA" id="ARBA00022525"/>
    </source>
</evidence>
<dbReference type="SUPFAM" id="SSF48113">
    <property type="entry name" value="Heme-dependent peroxidases"/>
    <property type="match status" value="1"/>
</dbReference>
<evidence type="ECO:0000259" key="20">
    <source>
        <dbReference type="PROSITE" id="PS50835"/>
    </source>
</evidence>
<evidence type="ECO:0000256" key="7">
    <source>
        <dbReference type="ARBA" id="ARBA00022723"/>
    </source>
</evidence>
<evidence type="ECO:0000256" key="5">
    <source>
        <dbReference type="ARBA" id="ARBA00022614"/>
    </source>
</evidence>
<evidence type="ECO:0000256" key="1">
    <source>
        <dbReference type="ARBA" id="ARBA00001970"/>
    </source>
</evidence>
<dbReference type="GO" id="GO:0006979">
    <property type="term" value="P:response to oxidative stress"/>
    <property type="evidence" value="ECO:0007669"/>
    <property type="project" value="InterPro"/>
</dbReference>
<dbReference type="InterPro" id="IPR013783">
    <property type="entry name" value="Ig-like_fold"/>
</dbReference>
<dbReference type="Pfam" id="PF03098">
    <property type="entry name" value="An_peroxidase"/>
    <property type="match status" value="1"/>
</dbReference>
<dbReference type="InterPro" id="IPR007110">
    <property type="entry name" value="Ig-like_dom"/>
</dbReference>
<comment type="subcellular location">
    <subcellularLocation>
        <location evidence="2">Membrane</location>
    </subcellularLocation>
    <subcellularLocation>
        <location evidence="3">Secreted</location>
    </subcellularLocation>
</comment>
<dbReference type="FunFam" id="1.10.640.10:FF:000001">
    <property type="entry name" value="Peroxidasin homolog"/>
    <property type="match status" value="1"/>
</dbReference>
<keyword evidence="6 18" id="KW-0349">Heme</keyword>
<keyword evidence="10" id="KW-0106">Calcium</keyword>
<feature type="domain" description="Ig-like" evidence="20">
    <location>
        <begin position="188"/>
        <end position="276"/>
    </location>
</feature>
<feature type="signal peptide" evidence="19">
    <location>
        <begin position="1"/>
        <end position="25"/>
    </location>
</feature>
<evidence type="ECO:0000256" key="12">
    <source>
        <dbReference type="ARBA" id="ARBA00023004"/>
    </source>
</evidence>
<dbReference type="InterPro" id="IPR034824">
    <property type="entry name" value="Peroxidasin_peroxidase"/>
</dbReference>
<keyword evidence="13" id="KW-0472">Membrane</keyword>
<dbReference type="InterPro" id="IPR001611">
    <property type="entry name" value="Leu-rich_rpt"/>
</dbReference>
<keyword evidence="7 18" id="KW-0479">Metal-binding</keyword>
<keyword evidence="4" id="KW-0964">Secreted</keyword>
<evidence type="ECO:0000256" key="17">
    <source>
        <dbReference type="ARBA" id="ARBA00061342"/>
    </source>
</evidence>
<keyword evidence="11" id="KW-0560">Oxidoreductase</keyword>
<evidence type="ECO:0000313" key="21">
    <source>
        <dbReference type="EMBL" id="RXM33723.1"/>
    </source>
</evidence>
<evidence type="ECO:0000256" key="6">
    <source>
        <dbReference type="ARBA" id="ARBA00022617"/>
    </source>
</evidence>
<dbReference type="FunFam" id="2.60.40.10:FF:000282">
    <property type="entry name" value="peroxidasin homolog"/>
    <property type="match status" value="1"/>
</dbReference>
<evidence type="ECO:0000256" key="18">
    <source>
        <dbReference type="PIRSR" id="PIRSR619791-2"/>
    </source>
</evidence>
<dbReference type="InterPro" id="IPR003591">
    <property type="entry name" value="Leu-rich_rpt_typical-subtyp"/>
</dbReference>
<keyword evidence="16" id="KW-0393">Immunoglobulin domain</keyword>
<sequence length="1337" mass="152127">KMESKLLYFLRICLPLSLFFTYSASCPSRCLCFRTTIRCMHLMLDHIPKVPPQTAILLLNNNHIKRVPRKAFDDLDNLKYLYLYKNEIHAIDKQAFKGLVSLEQLYIHFNHIETLDPETFSDLHKLERFRLDSNGLVCDCELMWLAELMKEYAKNGNTQAAATCEHPRRLQGRSVATVTTEEFNCERPRITSEPQNTDVSPGNTVRFTCRAEGNPKPEIIWLHNNNEINMRDDVRLNLLVDGTLMIQDTRESDQGTYQCMAKNVAGETKTQGVLLRYFGTPTKPSFVIQPQNTEVRVGASITLECSATGHPQPQITWSRGNGNLRNNSRYTITLSGGLFIQNVSLEDHGQFICHASNDQDSIQASSQIIVQAPPRFTVTPSDQVVIEDHSVDFECAAVGNPPPVIAWTKAGAQLPNDRRHAVLSSGTLRIIHVALHDQGQYECQAVSVAGVKRLPVQLTVQPKESGKFRVSTEGTLTITDIGQADRGRYECMARNTIGQSTTSMVLSITDVSVYEGQQFVFKNLIVKMYFLKLHRRPRTPNDILALFRYPRDPFTIETARAGEIFEQTLFLIQEHVKQGLTVDLNGTEFRYNDLVSPHYLDLIANLSGCTAHRRFPNCSDICFHQKYRTHDGTCNNLQHPMWGSSLTAFERILKPVYENGFSLPRGVGENSMYNGHHLPMPRLVSTAMVGTEAITADDRFTHMLMQWGQFLDHDLDQTVAALSMSRFSDGQPCSSACSNDPPCFPIMIPENDPRVRNARCMFFVRSSPVCGSGMTSVLMNSVYAREQINHLTSYIDASNVYGSSERESEELRDFSNQRGLLKQGMEVSGSGKHLLPFAIGPPIECMRDENESPIPCFLAGDHRANEQLGLTAMHTLWFREHNRVARELLKLNPHWDGDTVYHETRKILGAQMQHITYQHWLPKILGEVGMKLMGKYKSYDPNVNGGILNAFATAAFRFGHTLINPILYRLNETFGEIPQGHIPLHKAFFSPFRIVQEGGIDPLLRGLFGVAGKMRVPSQLLNMELTERLFSMAHSVALDLAAMNIQRGRDHGIPPYKDYRVFCNLTSVQEFEDLKNEIKNPEIREKLKRLYGTPLNIDLWPAMMVEDLIPGTRVGPALMCLFVTQFQRLRNGDRLWYENPGVFTPAQLTQLKQASLARVLCDNGDNIKQVQPDVFLKADYPQGYVSCEEISKIDLRMWQDCCDDCRSRGQFSALSQHFHSKRSADHSYPLEKQQGDVWENKKQKRYKEVMETINNITNYTEENQLDSAQDFRSFMTEMQRTISSFRKQVLFLYRPCTDPVLKSLNRYRSVSERCQSHQTGLVPTRFQTSTELVMNQY</sequence>
<keyword evidence="15" id="KW-0325">Glycoprotein</keyword>
<dbReference type="FunFam" id="2.60.40.10:FF:000004">
    <property type="entry name" value="DCC isoform 1"/>
    <property type="match status" value="1"/>
</dbReference>
<dbReference type="CDD" id="cd09826">
    <property type="entry name" value="peroxidasin_like"/>
    <property type="match status" value="1"/>
</dbReference>
<evidence type="ECO:0000256" key="3">
    <source>
        <dbReference type="ARBA" id="ARBA00004613"/>
    </source>
</evidence>
<dbReference type="SUPFAM" id="SSF48726">
    <property type="entry name" value="Immunoglobulin"/>
    <property type="match status" value="4"/>
</dbReference>
<evidence type="ECO:0000256" key="19">
    <source>
        <dbReference type="SAM" id="SignalP"/>
    </source>
</evidence>
<dbReference type="InterPro" id="IPR036179">
    <property type="entry name" value="Ig-like_dom_sf"/>
</dbReference>
<evidence type="ECO:0000256" key="10">
    <source>
        <dbReference type="ARBA" id="ARBA00022837"/>
    </source>
</evidence>
<dbReference type="GO" id="GO:0020037">
    <property type="term" value="F:heme binding"/>
    <property type="evidence" value="ECO:0007669"/>
    <property type="project" value="InterPro"/>
</dbReference>
<dbReference type="GO" id="GO:0004601">
    <property type="term" value="F:peroxidase activity"/>
    <property type="evidence" value="ECO:0007669"/>
    <property type="project" value="InterPro"/>
</dbReference>
<dbReference type="InterPro" id="IPR000483">
    <property type="entry name" value="Cys-rich_flank_reg_C"/>
</dbReference>
<organism evidence="21 22">
    <name type="scientific">Acipenser ruthenus</name>
    <name type="common">Sterlet sturgeon</name>
    <dbReference type="NCBI Taxonomy" id="7906"/>
    <lineage>
        <taxon>Eukaryota</taxon>
        <taxon>Metazoa</taxon>
        <taxon>Chordata</taxon>
        <taxon>Craniata</taxon>
        <taxon>Vertebrata</taxon>
        <taxon>Euteleostomi</taxon>
        <taxon>Actinopterygii</taxon>
        <taxon>Chondrostei</taxon>
        <taxon>Acipenseriformes</taxon>
        <taxon>Acipenseridae</taxon>
        <taxon>Acipenser</taxon>
    </lineage>
</organism>
<dbReference type="SMART" id="SM00408">
    <property type="entry name" value="IGc2"/>
    <property type="match status" value="3"/>
</dbReference>
<evidence type="ECO:0000256" key="16">
    <source>
        <dbReference type="ARBA" id="ARBA00023319"/>
    </source>
</evidence>
<dbReference type="SUPFAM" id="SSF52058">
    <property type="entry name" value="L domain-like"/>
    <property type="match status" value="1"/>
</dbReference>
<dbReference type="SMART" id="SM00409">
    <property type="entry name" value="IG"/>
    <property type="match status" value="3"/>
</dbReference>
<dbReference type="GO" id="GO:0016020">
    <property type="term" value="C:membrane"/>
    <property type="evidence" value="ECO:0007669"/>
    <property type="project" value="UniProtKB-SubCell"/>
</dbReference>
<dbReference type="InterPro" id="IPR019791">
    <property type="entry name" value="Haem_peroxidase_animal"/>
</dbReference>
<comment type="cofactor">
    <cofactor evidence="1">
        <name>heme b</name>
        <dbReference type="ChEBI" id="CHEBI:60344"/>
    </cofactor>
</comment>
<evidence type="ECO:0000256" key="14">
    <source>
        <dbReference type="ARBA" id="ARBA00023157"/>
    </source>
</evidence>
<accession>A0A444UEW8</accession>
<dbReference type="InterPro" id="IPR010255">
    <property type="entry name" value="Haem_peroxidase_sf"/>
</dbReference>
<dbReference type="Pfam" id="PF13927">
    <property type="entry name" value="Ig_3"/>
    <property type="match status" value="1"/>
</dbReference>
<protein>
    <submittedName>
        <fullName evidence="21">Peroxidasin-like</fullName>
    </submittedName>
</protein>
<evidence type="ECO:0000256" key="9">
    <source>
        <dbReference type="ARBA" id="ARBA00022737"/>
    </source>
</evidence>
<keyword evidence="22" id="KW-1185">Reference proteome</keyword>
<dbReference type="EMBL" id="SCEB01214695">
    <property type="protein sequence ID" value="RXM33723.1"/>
    <property type="molecule type" value="Genomic_DNA"/>
</dbReference>
<dbReference type="PROSITE" id="PS50292">
    <property type="entry name" value="PEROXIDASE_3"/>
    <property type="match status" value="1"/>
</dbReference>
<dbReference type="InterPro" id="IPR013098">
    <property type="entry name" value="Ig_I-set"/>
</dbReference>
<keyword evidence="14" id="KW-1015">Disulfide bond</keyword>
<evidence type="ECO:0000256" key="15">
    <source>
        <dbReference type="ARBA" id="ARBA00023180"/>
    </source>
</evidence>
<dbReference type="Gene3D" id="2.60.40.10">
    <property type="entry name" value="Immunoglobulins"/>
    <property type="match status" value="4"/>
</dbReference>
<feature type="binding site" description="axial binding residue" evidence="18">
    <location>
        <position position="960"/>
    </location>
    <ligand>
        <name>heme b</name>
        <dbReference type="ChEBI" id="CHEBI:60344"/>
    </ligand>
    <ligandPart>
        <name>Fe</name>
        <dbReference type="ChEBI" id="CHEBI:18248"/>
    </ligandPart>
</feature>
<dbReference type="Pfam" id="PF13855">
    <property type="entry name" value="LRR_8"/>
    <property type="match status" value="1"/>
</dbReference>